<name>A0AAD9LXP0_9PEZI</name>
<comment type="caution">
    <text evidence="2">The sequence shown here is derived from an EMBL/GenBank/DDBJ whole genome shotgun (WGS) entry which is preliminary data.</text>
</comment>
<gene>
    <name evidence="2" type="ORF">LX32DRAFT_222004</name>
</gene>
<evidence type="ECO:0000313" key="2">
    <source>
        <dbReference type="EMBL" id="KAK2021958.1"/>
    </source>
</evidence>
<proteinExistence type="predicted"/>
<dbReference type="AlphaFoldDB" id="A0AAD9LXP0"/>
<dbReference type="EMBL" id="MU843069">
    <property type="protein sequence ID" value="KAK2021958.1"/>
    <property type="molecule type" value="Genomic_DNA"/>
</dbReference>
<feature type="region of interest" description="Disordered" evidence="1">
    <location>
        <begin position="28"/>
        <end position="49"/>
    </location>
</feature>
<reference evidence="2" key="1">
    <citation type="submission" date="2021-06" db="EMBL/GenBank/DDBJ databases">
        <title>Comparative genomics, transcriptomics and evolutionary studies reveal genomic signatures of adaptation to plant cell wall in hemibiotrophic fungi.</title>
        <authorList>
            <consortium name="DOE Joint Genome Institute"/>
            <person name="Baroncelli R."/>
            <person name="Diaz J.F."/>
            <person name="Benocci T."/>
            <person name="Peng M."/>
            <person name="Battaglia E."/>
            <person name="Haridas S."/>
            <person name="Andreopoulos W."/>
            <person name="Labutti K."/>
            <person name="Pangilinan J."/>
            <person name="Floch G.L."/>
            <person name="Makela M.R."/>
            <person name="Henrissat B."/>
            <person name="Grigoriev I.V."/>
            <person name="Crouch J.A."/>
            <person name="De Vries R.P."/>
            <person name="Sukno S.A."/>
            <person name="Thon M.R."/>
        </authorList>
    </citation>
    <scope>NUCLEOTIDE SEQUENCE</scope>
    <source>
        <strain evidence="2">MAFF235873</strain>
    </source>
</reference>
<sequence length="164" mass="17870">MRSSESPAHQKTGRRARNVTMGFRWRANKGPKSSLAIAQSRAEQSQGPGRMKWGNLLMARVRACLLGNPMGAGGRGTRQHGKQEPVCLFPRGINPVSLASASAAASEPKSRRRGDLVGRPASSRTKPIRRSGDSCSFLVSSKVAISAFFSFLFVKNRCIFCRHI</sequence>
<organism evidence="2 3">
    <name type="scientific">Colletotrichum zoysiae</name>
    <dbReference type="NCBI Taxonomy" id="1216348"/>
    <lineage>
        <taxon>Eukaryota</taxon>
        <taxon>Fungi</taxon>
        <taxon>Dikarya</taxon>
        <taxon>Ascomycota</taxon>
        <taxon>Pezizomycotina</taxon>
        <taxon>Sordariomycetes</taxon>
        <taxon>Hypocreomycetidae</taxon>
        <taxon>Glomerellales</taxon>
        <taxon>Glomerellaceae</taxon>
        <taxon>Colletotrichum</taxon>
        <taxon>Colletotrichum graminicola species complex</taxon>
    </lineage>
</organism>
<evidence type="ECO:0000256" key="1">
    <source>
        <dbReference type="SAM" id="MobiDB-lite"/>
    </source>
</evidence>
<accession>A0AAD9LXP0</accession>
<protein>
    <submittedName>
        <fullName evidence="2">Uncharacterized protein</fullName>
    </submittedName>
</protein>
<feature type="region of interest" description="Disordered" evidence="1">
    <location>
        <begin position="100"/>
        <end position="133"/>
    </location>
</feature>
<dbReference type="Proteomes" id="UP001232148">
    <property type="component" value="Unassembled WGS sequence"/>
</dbReference>
<evidence type="ECO:0000313" key="3">
    <source>
        <dbReference type="Proteomes" id="UP001232148"/>
    </source>
</evidence>
<keyword evidence="3" id="KW-1185">Reference proteome</keyword>